<proteinExistence type="predicted"/>
<gene>
    <name evidence="9" type="ORF">BS47DRAFT_166474</name>
</gene>
<keyword evidence="1" id="KW-0547">Nucleotide-binding</keyword>
<reference evidence="9" key="1">
    <citation type="journal article" date="2020" name="Nat. Commun.">
        <title>Large-scale genome sequencing of mycorrhizal fungi provides insights into the early evolution of symbiotic traits.</title>
        <authorList>
            <person name="Miyauchi S."/>
            <person name="Kiss E."/>
            <person name="Kuo A."/>
            <person name="Drula E."/>
            <person name="Kohler A."/>
            <person name="Sanchez-Garcia M."/>
            <person name="Morin E."/>
            <person name="Andreopoulos B."/>
            <person name="Barry K.W."/>
            <person name="Bonito G."/>
            <person name="Buee M."/>
            <person name="Carver A."/>
            <person name="Chen C."/>
            <person name="Cichocki N."/>
            <person name="Clum A."/>
            <person name="Culley D."/>
            <person name="Crous P.W."/>
            <person name="Fauchery L."/>
            <person name="Girlanda M."/>
            <person name="Hayes R.D."/>
            <person name="Keri Z."/>
            <person name="LaButti K."/>
            <person name="Lipzen A."/>
            <person name="Lombard V."/>
            <person name="Magnuson J."/>
            <person name="Maillard F."/>
            <person name="Murat C."/>
            <person name="Nolan M."/>
            <person name="Ohm R.A."/>
            <person name="Pangilinan J."/>
            <person name="Pereira M.F."/>
            <person name="Perotto S."/>
            <person name="Peter M."/>
            <person name="Pfister S."/>
            <person name="Riley R."/>
            <person name="Sitrit Y."/>
            <person name="Stielow J.B."/>
            <person name="Szollosi G."/>
            <person name="Zifcakova L."/>
            <person name="Stursova M."/>
            <person name="Spatafora J.W."/>
            <person name="Tedersoo L."/>
            <person name="Vaario L.M."/>
            <person name="Yamada A."/>
            <person name="Yan M."/>
            <person name="Wang P."/>
            <person name="Xu J."/>
            <person name="Bruns T."/>
            <person name="Baldrian P."/>
            <person name="Vilgalys R."/>
            <person name="Dunand C."/>
            <person name="Henrissat B."/>
            <person name="Grigoriev I.V."/>
            <person name="Hibbett D."/>
            <person name="Nagy L.G."/>
            <person name="Martin F.M."/>
        </authorList>
    </citation>
    <scope>NUCLEOTIDE SEQUENCE</scope>
    <source>
        <strain evidence="9">UP504</strain>
    </source>
</reference>
<evidence type="ECO:0000259" key="8">
    <source>
        <dbReference type="PROSITE" id="PS51084"/>
    </source>
</evidence>
<feature type="binding site" evidence="5">
    <location>
        <position position="27"/>
    </location>
    <ligand>
        <name>substrate</name>
    </ligand>
</feature>
<dbReference type="Pfam" id="PF01230">
    <property type="entry name" value="HIT"/>
    <property type="match status" value="1"/>
</dbReference>
<dbReference type="PANTHER" id="PTHR46243:SF1">
    <property type="entry name" value="BIS(5'-ADENOSYL)-TRIPHOSPHATASE"/>
    <property type="match status" value="1"/>
</dbReference>
<dbReference type="InterPro" id="IPR051884">
    <property type="entry name" value="Bis(5'-adenosyl)-TPase_reg"/>
</dbReference>
<feature type="active site" description="Tele-AMP-histidine intermediate" evidence="3">
    <location>
        <position position="96"/>
    </location>
</feature>
<accession>A0A9P6B7X4</accession>
<dbReference type="InterPro" id="IPR036265">
    <property type="entry name" value="HIT-like_sf"/>
</dbReference>
<protein>
    <recommendedName>
        <fullName evidence="8">HIT domain-containing protein</fullName>
    </recommendedName>
</protein>
<dbReference type="PROSITE" id="PS51084">
    <property type="entry name" value="HIT_2"/>
    <property type="match status" value="1"/>
</dbReference>
<dbReference type="SUPFAM" id="SSF54197">
    <property type="entry name" value="HIT-like"/>
    <property type="match status" value="1"/>
</dbReference>
<sequence>MSKLFFSAFDVTKQAFHIGKTCFGIVNISPIVPGHVLVIPNRIVPRLRDLSPEEIADAFQTASRIGSVIEQAFEAESLTIAVQDGPAAGQTVPHVHIHVLPRKFTDFGGKNDEVYPALDRAESVLADEFDQQPTVGHKPATLKVDATAGQRIFRSAEDMEKEATWLMSLFS</sequence>
<dbReference type="EMBL" id="MU128921">
    <property type="protein sequence ID" value="KAF9518907.1"/>
    <property type="molecule type" value="Genomic_DNA"/>
</dbReference>
<evidence type="ECO:0000313" key="10">
    <source>
        <dbReference type="Proteomes" id="UP000886523"/>
    </source>
</evidence>
<dbReference type="PROSITE" id="PS00892">
    <property type="entry name" value="HIT_1"/>
    <property type="match status" value="1"/>
</dbReference>
<dbReference type="CDD" id="cd01275">
    <property type="entry name" value="FHIT"/>
    <property type="match status" value="1"/>
</dbReference>
<evidence type="ECO:0000256" key="7">
    <source>
        <dbReference type="PROSITE-ProRule" id="PRU00464"/>
    </source>
</evidence>
<evidence type="ECO:0000256" key="5">
    <source>
        <dbReference type="PIRSR" id="PIRSR639383-2"/>
    </source>
</evidence>
<feature type="short sequence motif" description="Histidine triad motif" evidence="4 7">
    <location>
        <begin position="94"/>
        <end position="98"/>
    </location>
</feature>
<dbReference type="PRINTS" id="PR00332">
    <property type="entry name" value="HISTRIAD"/>
</dbReference>
<dbReference type="AlphaFoldDB" id="A0A9P6B7X4"/>
<keyword evidence="10" id="KW-1185">Reference proteome</keyword>
<dbReference type="OrthoDB" id="680339at2759"/>
<feature type="binding site" evidence="5">
    <location>
        <begin position="89"/>
        <end position="92"/>
    </location>
    <ligand>
        <name>substrate</name>
    </ligand>
</feature>
<dbReference type="FunFam" id="3.30.428.10:FF:000011">
    <property type="entry name" value="Fragile histidine triad"/>
    <property type="match status" value="1"/>
</dbReference>
<keyword evidence="2" id="KW-0378">Hydrolase</keyword>
<evidence type="ECO:0000256" key="3">
    <source>
        <dbReference type="PIRSR" id="PIRSR601310-1"/>
    </source>
</evidence>
<dbReference type="PANTHER" id="PTHR46243">
    <property type="entry name" value="BIS(5'-ADENOSYL)-TRIPHOSPHATASE"/>
    <property type="match status" value="1"/>
</dbReference>
<dbReference type="GO" id="GO:0016787">
    <property type="term" value="F:hydrolase activity"/>
    <property type="evidence" value="ECO:0007669"/>
    <property type="project" value="UniProtKB-KW"/>
</dbReference>
<feature type="domain" description="HIT" evidence="8">
    <location>
        <begin position="2"/>
        <end position="109"/>
    </location>
</feature>
<evidence type="ECO:0000256" key="6">
    <source>
        <dbReference type="PIRSR" id="PIRSR639383-3"/>
    </source>
</evidence>
<evidence type="ECO:0000256" key="2">
    <source>
        <dbReference type="ARBA" id="ARBA00022801"/>
    </source>
</evidence>
<dbReference type="Gene3D" id="3.30.428.10">
    <property type="entry name" value="HIT-like"/>
    <property type="match status" value="1"/>
</dbReference>
<feature type="binding site" evidence="5">
    <location>
        <position position="83"/>
    </location>
    <ligand>
        <name>substrate</name>
    </ligand>
</feature>
<feature type="site" description="Important for induction of apoptosis" evidence="6">
    <location>
        <position position="115"/>
    </location>
</feature>
<dbReference type="InterPro" id="IPR011146">
    <property type="entry name" value="HIT-like"/>
</dbReference>
<name>A0A9P6B7X4_9AGAM</name>
<feature type="binding site" evidence="5">
    <location>
        <position position="98"/>
    </location>
    <ligand>
        <name>substrate</name>
    </ligand>
</feature>
<evidence type="ECO:0000256" key="1">
    <source>
        <dbReference type="ARBA" id="ARBA00022741"/>
    </source>
</evidence>
<dbReference type="InterPro" id="IPR001310">
    <property type="entry name" value="Histidine_triad_HIT"/>
</dbReference>
<evidence type="ECO:0000256" key="4">
    <source>
        <dbReference type="PIRSR" id="PIRSR601310-3"/>
    </source>
</evidence>
<dbReference type="GO" id="GO:0000166">
    <property type="term" value="F:nucleotide binding"/>
    <property type="evidence" value="ECO:0007669"/>
    <property type="project" value="UniProtKB-KW"/>
</dbReference>
<comment type="caution">
    <text evidence="9">The sequence shown here is derived from an EMBL/GenBank/DDBJ whole genome shotgun (WGS) entry which is preliminary data.</text>
</comment>
<dbReference type="Proteomes" id="UP000886523">
    <property type="component" value="Unassembled WGS sequence"/>
</dbReference>
<dbReference type="InterPro" id="IPR039383">
    <property type="entry name" value="FHIT"/>
</dbReference>
<evidence type="ECO:0000313" key="9">
    <source>
        <dbReference type="EMBL" id="KAF9518907.1"/>
    </source>
</evidence>
<organism evidence="9 10">
    <name type="scientific">Hydnum rufescens UP504</name>
    <dbReference type="NCBI Taxonomy" id="1448309"/>
    <lineage>
        <taxon>Eukaryota</taxon>
        <taxon>Fungi</taxon>
        <taxon>Dikarya</taxon>
        <taxon>Basidiomycota</taxon>
        <taxon>Agaricomycotina</taxon>
        <taxon>Agaricomycetes</taxon>
        <taxon>Cantharellales</taxon>
        <taxon>Hydnaceae</taxon>
        <taxon>Hydnum</taxon>
    </lineage>
</organism>
<dbReference type="InterPro" id="IPR019808">
    <property type="entry name" value="Histidine_triad_CS"/>
</dbReference>